<reference evidence="1 2" key="1">
    <citation type="submission" date="2021-05" db="EMBL/GenBank/DDBJ databases">
        <title>Aequorivita echinoideorum JCM 30378 genome.</title>
        <authorList>
            <person name="Zhang H."/>
            <person name="Li C."/>
        </authorList>
    </citation>
    <scope>NUCLEOTIDE SEQUENCE [LARGE SCALE GENOMIC DNA]</scope>
    <source>
        <strain evidence="1 2">JCM30378</strain>
    </source>
</reference>
<organism evidence="1 2">
    <name type="scientific">Aequorivita echinoideorum</name>
    <dbReference type="NCBI Taxonomy" id="1549647"/>
    <lineage>
        <taxon>Bacteria</taxon>
        <taxon>Pseudomonadati</taxon>
        <taxon>Bacteroidota</taxon>
        <taxon>Flavobacteriia</taxon>
        <taxon>Flavobacteriales</taxon>
        <taxon>Flavobacteriaceae</taxon>
        <taxon>Aequorivita</taxon>
    </lineage>
</organism>
<dbReference type="GO" id="GO:0016301">
    <property type="term" value="F:kinase activity"/>
    <property type="evidence" value="ECO:0007669"/>
    <property type="project" value="UniProtKB-KW"/>
</dbReference>
<dbReference type="RefSeq" id="WP_214112292.1">
    <property type="nucleotide sequence ID" value="NZ_JAHCTB010000002.1"/>
</dbReference>
<dbReference type="EMBL" id="JAHCTB010000002">
    <property type="protein sequence ID" value="MBT0607421.1"/>
    <property type="molecule type" value="Genomic_DNA"/>
</dbReference>
<dbReference type="SUPFAM" id="SSF54211">
    <property type="entry name" value="Ribosomal protein S5 domain 2-like"/>
    <property type="match status" value="1"/>
</dbReference>
<dbReference type="NCBIfam" id="NF040656">
    <property type="entry name" value="GHMP_GYDIA"/>
    <property type="match status" value="1"/>
</dbReference>
<evidence type="ECO:0000313" key="2">
    <source>
        <dbReference type="Proteomes" id="UP001297092"/>
    </source>
</evidence>
<gene>
    <name evidence="1" type="ORF">KIV10_04435</name>
</gene>
<keyword evidence="1" id="KW-0418">Kinase</keyword>
<keyword evidence="1" id="KW-0808">Transferase</keyword>
<name>A0ABS5S2K2_9FLAO</name>
<dbReference type="Proteomes" id="UP001297092">
    <property type="component" value="Unassembled WGS sequence"/>
</dbReference>
<evidence type="ECO:0000313" key="1">
    <source>
        <dbReference type="EMBL" id="MBT0607421.1"/>
    </source>
</evidence>
<dbReference type="InterPro" id="IPR047765">
    <property type="entry name" value="GHMP_GYDIA-like"/>
</dbReference>
<dbReference type="InterPro" id="IPR020568">
    <property type="entry name" value="Ribosomal_Su5_D2-typ_SF"/>
</dbReference>
<dbReference type="Gene3D" id="3.30.230.10">
    <property type="match status" value="1"/>
</dbReference>
<dbReference type="InterPro" id="IPR014721">
    <property type="entry name" value="Ribsml_uS5_D2-typ_fold_subgr"/>
</dbReference>
<sequence>MQKFSSNGKLLLTGEYVVLDGATALAIPTKYGQSLKINPSTEDGILWESLDNDGTVWFSDKFKIENGIFFSENNLNEISIQLLKILQEAKDLNPEFLSESTAIKIKTKLDFPRNWGLGTSSTLINNIAQWAEVDAFKLLWKSFGGSGFDVAAAQHDSPIFFEKSGYDCSVQKIHLPWDFFTDRLFFIYLNEKQNSKEGIKKYRTHSVSKSKILKISDISRKLLLCYTLQDFENLMVAHERIISEILKIQPIQERLFSDFNGIVKSLGAWGGDFVLATGDVANMEYFKRKGFDTIIPFDEMMKQQTEN</sequence>
<comment type="caution">
    <text evidence="1">The sequence shown here is derived from an EMBL/GenBank/DDBJ whole genome shotgun (WGS) entry which is preliminary data.</text>
</comment>
<protein>
    <submittedName>
        <fullName evidence="1">GHMP kinase</fullName>
    </submittedName>
</protein>
<keyword evidence="2" id="KW-1185">Reference proteome</keyword>
<accession>A0ABS5S2K2</accession>
<proteinExistence type="predicted"/>